<sequence>MWSAGVITGNHSAPIVLFPAKAGPTKHRMHSVGPASAGKLLTLIVPTLCVGMPDWTLRVSWLTQSVRGCMPTRSVGTIIIINRNHRCSNWPLPG</sequence>
<organism evidence="1 2">
    <name type="scientific">Pseudomonas lutea</name>
    <dbReference type="NCBI Taxonomy" id="243924"/>
    <lineage>
        <taxon>Bacteria</taxon>
        <taxon>Pseudomonadati</taxon>
        <taxon>Pseudomonadota</taxon>
        <taxon>Gammaproteobacteria</taxon>
        <taxon>Pseudomonadales</taxon>
        <taxon>Pseudomonadaceae</taxon>
        <taxon>Pseudomonas</taxon>
    </lineage>
</organism>
<name>A0A9X0EGK6_9PSED</name>
<dbReference type="Proteomes" id="UP000029719">
    <property type="component" value="Unassembled WGS sequence"/>
</dbReference>
<evidence type="ECO:0000313" key="1">
    <source>
        <dbReference type="EMBL" id="KGF65511.1"/>
    </source>
</evidence>
<dbReference type="EMBL" id="JRMB01000001">
    <property type="protein sequence ID" value="KGF65511.1"/>
    <property type="molecule type" value="Genomic_DNA"/>
</dbReference>
<accession>A0A9X0EGK6</accession>
<protein>
    <submittedName>
        <fullName evidence="1">Uncharacterized protein</fullName>
    </submittedName>
</protein>
<proteinExistence type="predicted"/>
<dbReference type="AlphaFoldDB" id="A0A9X0EGK6"/>
<reference evidence="1 2" key="1">
    <citation type="submission" date="2014-09" db="EMBL/GenBank/DDBJ databases">
        <title>Genome sequence of Pseudomonas lutea strain DSM 17257T.</title>
        <authorList>
            <person name="Kwak Y."/>
            <person name="Shin J.-H."/>
        </authorList>
    </citation>
    <scope>NUCLEOTIDE SEQUENCE [LARGE SCALE GENOMIC DNA]</scope>
    <source>
        <strain evidence="1 2">DSM 17257</strain>
    </source>
</reference>
<comment type="caution">
    <text evidence="1">The sequence shown here is derived from an EMBL/GenBank/DDBJ whole genome shotgun (WGS) entry which is preliminary data.</text>
</comment>
<evidence type="ECO:0000313" key="2">
    <source>
        <dbReference type="Proteomes" id="UP000029719"/>
    </source>
</evidence>
<gene>
    <name evidence="1" type="ORF">LT42_06100</name>
</gene>